<dbReference type="Gene3D" id="3.10.50.30">
    <property type="entry name" value="Transcription elongation factor, GreA/GreB, C-terminal domain"/>
    <property type="match status" value="1"/>
</dbReference>
<dbReference type="SUPFAM" id="SSF54534">
    <property type="entry name" value="FKBP-like"/>
    <property type="match status" value="1"/>
</dbReference>
<feature type="region of interest" description="Disordered" evidence="2">
    <location>
        <begin position="1"/>
        <end position="30"/>
    </location>
</feature>
<dbReference type="RefSeq" id="WP_254741775.1">
    <property type="nucleotide sequence ID" value="NZ_JANCLU010000009.1"/>
</dbReference>
<name>A0ABT1LC24_9HYPH</name>
<reference evidence="4 5" key="1">
    <citation type="submission" date="2022-07" db="EMBL/GenBank/DDBJ databases">
        <authorList>
            <person name="Li W.-J."/>
            <person name="Deng Q.-Q."/>
        </authorList>
    </citation>
    <scope>NUCLEOTIDE SEQUENCE [LARGE SCALE GENOMIC DNA]</scope>
    <source>
        <strain evidence="4 5">SYSU M60028</strain>
    </source>
</reference>
<keyword evidence="5" id="KW-1185">Reference proteome</keyword>
<organism evidence="4 5">
    <name type="scientific">Alsobacter ponti</name>
    <dbReference type="NCBI Taxonomy" id="2962936"/>
    <lineage>
        <taxon>Bacteria</taxon>
        <taxon>Pseudomonadati</taxon>
        <taxon>Pseudomonadota</taxon>
        <taxon>Alphaproteobacteria</taxon>
        <taxon>Hyphomicrobiales</taxon>
        <taxon>Alsobacteraceae</taxon>
        <taxon>Alsobacter</taxon>
    </lineage>
</organism>
<dbReference type="InterPro" id="IPR036953">
    <property type="entry name" value="GreA/GreB_C_sf"/>
</dbReference>
<dbReference type="PANTHER" id="PTHR30437">
    <property type="entry name" value="TRANSCRIPTION ELONGATION FACTOR GREA"/>
    <property type="match status" value="1"/>
</dbReference>
<evidence type="ECO:0000313" key="5">
    <source>
        <dbReference type="Proteomes" id="UP001205890"/>
    </source>
</evidence>
<evidence type="ECO:0000259" key="3">
    <source>
        <dbReference type="Pfam" id="PF01272"/>
    </source>
</evidence>
<dbReference type="Pfam" id="PF01272">
    <property type="entry name" value="GreA_GreB"/>
    <property type="match status" value="1"/>
</dbReference>
<dbReference type="InterPro" id="IPR001437">
    <property type="entry name" value="Tscrpt_elong_fac_GreA/B_C"/>
</dbReference>
<dbReference type="Proteomes" id="UP001205890">
    <property type="component" value="Unassembled WGS sequence"/>
</dbReference>
<gene>
    <name evidence="4" type="primary">greA</name>
    <name evidence="4" type="ORF">NK718_10965</name>
</gene>
<accession>A0ABT1LC24</accession>
<comment type="caution">
    <text evidence="4">The sequence shown here is derived from an EMBL/GenBank/DDBJ whole genome shotgun (WGS) entry which is preliminary data.</text>
</comment>
<protein>
    <submittedName>
        <fullName evidence="4">Transcription elongation factor GreA</fullName>
    </submittedName>
</protein>
<dbReference type="NCBIfam" id="NF004973">
    <property type="entry name" value="PRK06342.1"/>
    <property type="match status" value="1"/>
</dbReference>
<dbReference type="EMBL" id="JANCLU010000009">
    <property type="protein sequence ID" value="MCP8939037.1"/>
    <property type="molecule type" value="Genomic_DNA"/>
</dbReference>
<sequence>MSRAFVREQDDPEIFDELPDRPISPHPNLVTPEGLALIEAHVARLQDELSRAQAEAADEEGGDDEHEALARIGRDLRYWMHRRSSAEVVPPNEAVDKVYFGSRVTIERDDGRTQQFRIVGEDEADPTEGRLSYVSPLARELMGKTVGDIVIAGQGEAEIVEIG</sequence>
<keyword evidence="1" id="KW-0175">Coiled coil</keyword>
<dbReference type="PANTHER" id="PTHR30437:SF6">
    <property type="entry name" value="TRANSCRIPTION ELONGATION FACTOR GREB"/>
    <property type="match status" value="1"/>
</dbReference>
<feature type="coiled-coil region" evidence="1">
    <location>
        <begin position="35"/>
        <end position="62"/>
    </location>
</feature>
<keyword evidence="4" id="KW-0648">Protein biosynthesis</keyword>
<proteinExistence type="predicted"/>
<dbReference type="InterPro" id="IPR023459">
    <property type="entry name" value="Tscrpt_elong_fac_GreA/B_fam"/>
</dbReference>
<evidence type="ECO:0000256" key="2">
    <source>
        <dbReference type="SAM" id="MobiDB-lite"/>
    </source>
</evidence>
<evidence type="ECO:0000313" key="4">
    <source>
        <dbReference type="EMBL" id="MCP8939037.1"/>
    </source>
</evidence>
<keyword evidence="4" id="KW-0251">Elongation factor</keyword>
<feature type="domain" description="Transcription elongation factor GreA/GreB C-terminal" evidence="3">
    <location>
        <begin position="95"/>
        <end position="151"/>
    </location>
</feature>
<evidence type="ECO:0000256" key="1">
    <source>
        <dbReference type="SAM" id="Coils"/>
    </source>
</evidence>
<dbReference type="GO" id="GO:0003746">
    <property type="term" value="F:translation elongation factor activity"/>
    <property type="evidence" value="ECO:0007669"/>
    <property type="project" value="UniProtKB-KW"/>
</dbReference>